<accession>Q554P1</accession>
<dbReference type="GeneID" id="8619710"/>
<organism evidence="2 3">
    <name type="scientific">Dictyostelium discoideum</name>
    <name type="common">Social amoeba</name>
    <dbReference type="NCBI Taxonomy" id="44689"/>
    <lineage>
        <taxon>Eukaryota</taxon>
        <taxon>Amoebozoa</taxon>
        <taxon>Evosea</taxon>
        <taxon>Eumycetozoa</taxon>
        <taxon>Dictyostelia</taxon>
        <taxon>Dictyosteliales</taxon>
        <taxon>Dictyosteliaceae</taxon>
        <taxon>Dictyostelium</taxon>
    </lineage>
</organism>
<dbReference type="InParanoid" id="Q554P1"/>
<keyword evidence="1" id="KW-1133">Transmembrane helix</keyword>
<dbReference type="HOGENOM" id="CLU_2296983_0_0_1"/>
<reference evidence="2 3" key="1">
    <citation type="journal article" date="2005" name="Nature">
        <title>The genome of the social amoeba Dictyostelium discoideum.</title>
        <authorList>
            <consortium name="The Dictyostelium discoideum Sequencing Consortium"/>
            <person name="Eichinger L."/>
            <person name="Pachebat J.A."/>
            <person name="Glockner G."/>
            <person name="Rajandream M.A."/>
            <person name="Sucgang R."/>
            <person name="Berriman M."/>
            <person name="Song J."/>
            <person name="Olsen R."/>
            <person name="Szafranski K."/>
            <person name="Xu Q."/>
            <person name="Tunggal B."/>
            <person name="Kummerfeld S."/>
            <person name="Madera M."/>
            <person name="Konfortov B.A."/>
            <person name="Rivero F."/>
            <person name="Bankier A.T."/>
            <person name="Lehmann R."/>
            <person name="Hamlin N."/>
            <person name="Davies R."/>
            <person name="Gaudet P."/>
            <person name="Fey P."/>
            <person name="Pilcher K."/>
            <person name="Chen G."/>
            <person name="Saunders D."/>
            <person name="Sodergren E."/>
            <person name="Davis P."/>
            <person name="Kerhornou A."/>
            <person name="Nie X."/>
            <person name="Hall N."/>
            <person name="Anjard C."/>
            <person name="Hemphill L."/>
            <person name="Bason N."/>
            <person name="Farbrother P."/>
            <person name="Desany B."/>
            <person name="Just E."/>
            <person name="Morio T."/>
            <person name="Rost R."/>
            <person name="Churcher C."/>
            <person name="Cooper J."/>
            <person name="Haydock S."/>
            <person name="van Driessche N."/>
            <person name="Cronin A."/>
            <person name="Goodhead I."/>
            <person name="Muzny D."/>
            <person name="Mourier T."/>
            <person name="Pain A."/>
            <person name="Lu M."/>
            <person name="Harper D."/>
            <person name="Lindsay R."/>
            <person name="Hauser H."/>
            <person name="James K."/>
            <person name="Quiles M."/>
            <person name="Madan Babu M."/>
            <person name="Saito T."/>
            <person name="Buchrieser C."/>
            <person name="Wardroper A."/>
            <person name="Felder M."/>
            <person name="Thangavelu M."/>
            <person name="Johnson D."/>
            <person name="Knights A."/>
            <person name="Loulseged H."/>
            <person name="Mungall K."/>
            <person name="Oliver K."/>
            <person name="Price C."/>
            <person name="Quail M.A."/>
            <person name="Urushihara H."/>
            <person name="Hernandez J."/>
            <person name="Rabbinowitsch E."/>
            <person name="Steffen D."/>
            <person name="Sanders M."/>
            <person name="Ma J."/>
            <person name="Kohara Y."/>
            <person name="Sharp S."/>
            <person name="Simmonds M."/>
            <person name="Spiegler S."/>
            <person name="Tivey A."/>
            <person name="Sugano S."/>
            <person name="White B."/>
            <person name="Walker D."/>
            <person name="Woodward J."/>
            <person name="Winckler T."/>
            <person name="Tanaka Y."/>
            <person name="Shaulsky G."/>
            <person name="Schleicher M."/>
            <person name="Weinstock G."/>
            <person name="Rosenthal A."/>
            <person name="Cox E.C."/>
            <person name="Chisholm R.L."/>
            <person name="Gibbs R."/>
            <person name="Loomis W.F."/>
            <person name="Platzer M."/>
            <person name="Kay R.R."/>
            <person name="Williams J."/>
            <person name="Dear P.H."/>
            <person name="Noegel A.A."/>
            <person name="Barrell B."/>
            <person name="Kuspa A."/>
        </authorList>
    </citation>
    <scope>NUCLEOTIDE SEQUENCE [LARGE SCALE GENOMIC DNA]</scope>
    <source>
        <strain evidence="2 3">AX4</strain>
    </source>
</reference>
<evidence type="ECO:0000313" key="2">
    <source>
        <dbReference type="EMBL" id="EAL70202.1"/>
    </source>
</evidence>
<dbReference type="SMR" id="Q554P1"/>
<proteinExistence type="predicted"/>
<keyword evidence="3" id="KW-1185">Reference proteome</keyword>
<protein>
    <recommendedName>
        <fullName evidence="4">Transmembrane protein</fullName>
    </recommendedName>
</protein>
<dbReference type="EMBL" id="AAFI02000012">
    <property type="protein sequence ID" value="EAL70202.1"/>
    <property type="molecule type" value="Genomic_DNA"/>
</dbReference>
<gene>
    <name evidence="2" type="ORF">DDB_G0274619</name>
</gene>
<evidence type="ECO:0008006" key="4">
    <source>
        <dbReference type="Google" id="ProtNLM"/>
    </source>
</evidence>
<name>Q554P1_DICDI</name>
<feature type="transmembrane region" description="Helical" evidence="1">
    <location>
        <begin position="27"/>
        <end position="43"/>
    </location>
</feature>
<dbReference type="KEGG" id="ddi:DDB_G0274619"/>
<dbReference type="RefSeq" id="XP_644282.1">
    <property type="nucleotide sequence ID" value="XM_639190.1"/>
</dbReference>
<dbReference type="VEuPathDB" id="AmoebaDB:DDB_G0274619"/>
<evidence type="ECO:0000256" key="1">
    <source>
        <dbReference type="SAM" id="Phobius"/>
    </source>
</evidence>
<evidence type="ECO:0000313" key="3">
    <source>
        <dbReference type="Proteomes" id="UP000002195"/>
    </source>
</evidence>
<sequence>MGNEIVVACITTLSSYFKNVTRKECEVIFYISNICIVILKIFTLRFGGSNNQKKYLIFIFIFIFFFFFYFYFFFFFNPTFAKKFYFYFHSKQFTTNHFKSH</sequence>
<dbReference type="Proteomes" id="UP000002195">
    <property type="component" value="Unassembled WGS sequence"/>
</dbReference>
<dbReference type="PaxDb" id="44689-DDB0203151"/>
<keyword evidence="1" id="KW-0812">Transmembrane</keyword>
<feature type="transmembrane region" description="Helical" evidence="1">
    <location>
        <begin position="55"/>
        <end position="76"/>
    </location>
</feature>
<comment type="caution">
    <text evidence="2">The sequence shown here is derived from an EMBL/GenBank/DDBJ whole genome shotgun (WGS) entry which is preliminary data.</text>
</comment>
<dbReference type="AlphaFoldDB" id="Q554P1"/>
<keyword evidence="1" id="KW-0472">Membrane</keyword>